<sequence length="534" mass="59553">MKSDSHSADEAFNRLKSILLEPDQQRISRLEKELDKLRGDFENKEKLLEALKPVISEALSDQIARSKEDMARVLAPVIGSAIKKQISEAKDEVVDALYPVIGATIRKSVTEAMKNLVRLVNEKIDKALSFQLLFNKLRARISGVPEAELLLKEALPCAVHEIFLIHRDTGLLIEHVSGTQPLASDDQDIIASMLTAIRDFAAAAFRTEREEQVNEIQYNDFQIILESGRKFYLAVVVSGVPGNQFYAVLNETTQKIQKRFGRLLREFEGNTEAFADCRPLMQRMISSFDSSVNTQEEERKPLGWLYLIVAAVLFALLYFGVFYEPLPPPAPTPSGQMLTRQPKVDFKRFITAVNKKAGTGFTTKSAPFKLIDEAGVLIIRGKVASENLRRQVSAVAAEVTGYPVIINELLVENRTSAAGVLRGKIQSTVLYFKQGTYQINAEQKTQLDSVALWLKQIPFKRLLILGHSDNTGSAKANIRVSRQRAGAVYSYLSAKSVPQSKLQIVAMGSKHPIADNASRAGRAKNRRVELRIED</sequence>
<gene>
    <name evidence="8" type="ORF">ENK44_09915</name>
</gene>
<keyword evidence="2 4" id="KW-0472">Membrane</keyword>
<dbReference type="InterPro" id="IPR036737">
    <property type="entry name" value="OmpA-like_sf"/>
</dbReference>
<evidence type="ECO:0000256" key="5">
    <source>
        <dbReference type="SAM" id="Coils"/>
    </source>
</evidence>
<dbReference type="GO" id="GO:0009279">
    <property type="term" value="C:cell outer membrane"/>
    <property type="evidence" value="ECO:0007669"/>
    <property type="project" value="UniProtKB-SubCell"/>
</dbReference>
<comment type="caution">
    <text evidence="8">The sequence shown here is derived from an EMBL/GenBank/DDBJ whole genome shotgun (WGS) entry which is preliminary data.</text>
</comment>
<feature type="coiled-coil region" evidence="5">
    <location>
        <begin position="20"/>
        <end position="47"/>
    </location>
</feature>
<comment type="subcellular location">
    <subcellularLocation>
        <location evidence="1">Cell outer membrane</location>
    </subcellularLocation>
</comment>
<dbReference type="PRINTS" id="PR01021">
    <property type="entry name" value="OMPADOMAIN"/>
</dbReference>
<evidence type="ECO:0000256" key="1">
    <source>
        <dbReference type="ARBA" id="ARBA00004442"/>
    </source>
</evidence>
<dbReference type="Proteomes" id="UP000885779">
    <property type="component" value="Unassembled WGS sequence"/>
</dbReference>
<dbReference type="InterPro" id="IPR050330">
    <property type="entry name" value="Bact_OuterMem_StrucFunc"/>
</dbReference>
<protein>
    <recommendedName>
        <fullName evidence="7">OmpA-like domain-containing protein</fullName>
    </recommendedName>
</protein>
<keyword evidence="6" id="KW-0812">Transmembrane</keyword>
<keyword evidence="6" id="KW-1133">Transmembrane helix</keyword>
<evidence type="ECO:0000256" key="3">
    <source>
        <dbReference type="ARBA" id="ARBA00023237"/>
    </source>
</evidence>
<keyword evidence="5" id="KW-0175">Coiled coil</keyword>
<dbReference type="SUPFAM" id="SSF103088">
    <property type="entry name" value="OmpA-like"/>
    <property type="match status" value="1"/>
</dbReference>
<keyword evidence="3" id="KW-0998">Cell outer membrane</keyword>
<reference evidence="8" key="1">
    <citation type="journal article" date="2020" name="mSystems">
        <title>Genome- and Community-Level Interaction Insights into Carbon Utilization and Element Cycling Functions of Hydrothermarchaeota in Hydrothermal Sediment.</title>
        <authorList>
            <person name="Zhou Z."/>
            <person name="Liu Y."/>
            <person name="Xu W."/>
            <person name="Pan J."/>
            <person name="Luo Z.H."/>
            <person name="Li M."/>
        </authorList>
    </citation>
    <scope>NUCLEOTIDE SEQUENCE [LARGE SCALE GENOMIC DNA]</scope>
    <source>
        <strain evidence="8">HyVt-577</strain>
    </source>
</reference>
<name>A0A7V4U1P7_CALAY</name>
<dbReference type="EMBL" id="DRQG01000092">
    <property type="protein sequence ID" value="HGY56008.1"/>
    <property type="molecule type" value="Genomic_DNA"/>
</dbReference>
<feature type="transmembrane region" description="Helical" evidence="6">
    <location>
        <begin position="304"/>
        <end position="323"/>
    </location>
</feature>
<dbReference type="InterPro" id="IPR006664">
    <property type="entry name" value="OMP_bac"/>
</dbReference>
<dbReference type="PANTHER" id="PTHR30329:SF21">
    <property type="entry name" value="LIPOPROTEIN YIAD-RELATED"/>
    <property type="match status" value="1"/>
</dbReference>
<dbReference type="AlphaFoldDB" id="A0A7V4U1P7"/>
<accession>A0A7V4U1P7</accession>
<dbReference type="PANTHER" id="PTHR30329">
    <property type="entry name" value="STATOR ELEMENT OF FLAGELLAR MOTOR COMPLEX"/>
    <property type="match status" value="1"/>
</dbReference>
<evidence type="ECO:0000256" key="4">
    <source>
        <dbReference type="PROSITE-ProRule" id="PRU00473"/>
    </source>
</evidence>
<evidence type="ECO:0000259" key="7">
    <source>
        <dbReference type="PROSITE" id="PS51123"/>
    </source>
</evidence>
<dbReference type="Gene3D" id="3.30.1330.60">
    <property type="entry name" value="OmpA-like domain"/>
    <property type="match status" value="1"/>
</dbReference>
<feature type="domain" description="OmpA-like" evidence="7">
    <location>
        <begin position="419"/>
        <end position="534"/>
    </location>
</feature>
<dbReference type="PROSITE" id="PS51123">
    <property type="entry name" value="OMPA_2"/>
    <property type="match status" value="1"/>
</dbReference>
<evidence type="ECO:0000313" key="8">
    <source>
        <dbReference type="EMBL" id="HGY56008.1"/>
    </source>
</evidence>
<dbReference type="InterPro" id="IPR006665">
    <property type="entry name" value="OmpA-like"/>
</dbReference>
<dbReference type="CDD" id="cd07185">
    <property type="entry name" value="OmpA_C-like"/>
    <property type="match status" value="1"/>
</dbReference>
<dbReference type="Pfam" id="PF00691">
    <property type="entry name" value="OmpA"/>
    <property type="match status" value="1"/>
</dbReference>
<evidence type="ECO:0000256" key="2">
    <source>
        <dbReference type="ARBA" id="ARBA00023136"/>
    </source>
</evidence>
<evidence type="ECO:0000256" key="6">
    <source>
        <dbReference type="SAM" id="Phobius"/>
    </source>
</evidence>
<proteinExistence type="predicted"/>
<organism evidence="8">
    <name type="scientific">Caldithrix abyssi</name>
    <dbReference type="NCBI Taxonomy" id="187145"/>
    <lineage>
        <taxon>Bacteria</taxon>
        <taxon>Pseudomonadati</taxon>
        <taxon>Calditrichota</taxon>
        <taxon>Calditrichia</taxon>
        <taxon>Calditrichales</taxon>
        <taxon>Calditrichaceae</taxon>
        <taxon>Caldithrix</taxon>
    </lineage>
</organism>